<dbReference type="InterPro" id="IPR007263">
    <property type="entry name" value="DCC1-like"/>
</dbReference>
<dbReference type="InterPro" id="IPR013087">
    <property type="entry name" value="Znf_C2H2_type"/>
</dbReference>
<sequence length="139" mass="15381">MSGRDSGPGKAELDLIFDGRCGFCTRAVGWVRALDRHGRITTHAYQQPDVLERFGLTESQAHAAVWAVTGERKSAGAAAVAATLDTALGTRIFGRLYRIPPVRMLEDRVYQWVADHRGKFPGVTPWCEQHPGRCSVRTM</sequence>
<dbReference type="Proteomes" id="UP001501446">
    <property type="component" value="Unassembled WGS sequence"/>
</dbReference>
<protein>
    <recommendedName>
        <fullName evidence="1">C2H2-type domain-containing protein</fullName>
    </recommendedName>
</protein>
<evidence type="ECO:0000313" key="3">
    <source>
        <dbReference type="Proteomes" id="UP001501446"/>
    </source>
</evidence>
<evidence type="ECO:0000259" key="1">
    <source>
        <dbReference type="PROSITE" id="PS00028"/>
    </source>
</evidence>
<dbReference type="PROSITE" id="PS00028">
    <property type="entry name" value="ZINC_FINGER_C2H2_1"/>
    <property type="match status" value="1"/>
</dbReference>
<dbReference type="Pfam" id="PF04134">
    <property type="entry name" value="DCC1-like"/>
    <property type="match status" value="1"/>
</dbReference>
<gene>
    <name evidence="2" type="ORF">GCM10025781_01250</name>
</gene>
<keyword evidence="3" id="KW-1185">Reference proteome</keyword>
<feature type="domain" description="C2H2-type" evidence="1">
    <location>
        <begin position="21"/>
        <end position="43"/>
    </location>
</feature>
<comment type="caution">
    <text evidence="2">The sequence shown here is derived from an EMBL/GenBank/DDBJ whole genome shotgun (WGS) entry which is preliminary data.</text>
</comment>
<dbReference type="RefSeq" id="WP_345310228.1">
    <property type="nucleotide sequence ID" value="NZ_BAABLN010000001.1"/>
</dbReference>
<accession>A0ABP8WGK4</accession>
<proteinExistence type="predicted"/>
<reference evidence="3" key="1">
    <citation type="journal article" date="2019" name="Int. J. Syst. Evol. Microbiol.">
        <title>The Global Catalogue of Microorganisms (GCM) 10K type strain sequencing project: providing services to taxonomists for standard genome sequencing and annotation.</title>
        <authorList>
            <consortium name="The Broad Institute Genomics Platform"/>
            <consortium name="The Broad Institute Genome Sequencing Center for Infectious Disease"/>
            <person name="Wu L."/>
            <person name="Ma J."/>
        </authorList>
    </citation>
    <scope>NUCLEOTIDE SEQUENCE [LARGE SCALE GENOMIC DNA]</scope>
    <source>
        <strain evidence="3">JCM 18958</strain>
    </source>
</reference>
<evidence type="ECO:0000313" key="2">
    <source>
        <dbReference type="EMBL" id="GAA4688318.1"/>
    </source>
</evidence>
<organism evidence="2 3">
    <name type="scientific">Kocuria gwangalliensis</name>
    <dbReference type="NCBI Taxonomy" id="501592"/>
    <lineage>
        <taxon>Bacteria</taxon>
        <taxon>Bacillati</taxon>
        <taxon>Actinomycetota</taxon>
        <taxon>Actinomycetes</taxon>
        <taxon>Micrococcales</taxon>
        <taxon>Micrococcaceae</taxon>
        <taxon>Kocuria</taxon>
    </lineage>
</organism>
<dbReference type="EMBL" id="BAABLN010000001">
    <property type="protein sequence ID" value="GAA4688318.1"/>
    <property type="molecule type" value="Genomic_DNA"/>
</dbReference>
<name>A0ABP8WGK4_9MICC</name>